<evidence type="ECO:0000313" key="3">
    <source>
        <dbReference type="Proteomes" id="UP000550401"/>
    </source>
</evidence>
<dbReference type="AlphaFoldDB" id="A0A839F7H2"/>
<sequence>MRRSIPVVLFACAFEVAAAAKPEAPLHLTRSWRLSLDAAGRVADLRGDEQLDPAIRTPLEHAIRGWTFEPGRIGGEAAPTETTLTLDVTFTVADDGNYAAHIDDARVGGTIDVKPGKTVPPRIPRDALRVGLVARVVVKADYDADGRIVAIEPQADQGLNSLPSLERATVNAVKHWGVVPERVGGHGVASSIMIPICFTVTQGLRAPDFDCTWTPPGSRARIDNGGAFALAPAAKLRSDVIGHAL</sequence>
<dbReference type="RefSeq" id="WP_182531222.1">
    <property type="nucleotide sequence ID" value="NZ_JACGXL010000003.1"/>
</dbReference>
<dbReference type="InterPro" id="IPR037682">
    <property type="entry name" value="TonB_C"/>
</dbReference>
<evidence type="ECO:0000313" key="2">
    <source>
        <dbReference type="EMBL" id="MBA8888164.1"/>
    </source>
</evidence>
<reference evidence="2 3" key="1">
    <citation type="submission" date="2020-07" db="EMBL/GenBank/DDBJ databases">
        <title>Genomic Encyclopedia of Type Strains, Phase IV (KMG-V): Genome sequencing to study the core and pangenomes of soil and plant-associated prokaryotes.</title>
        <authorList>
            <person name="Whitman W."/>
        </authorList>
    </citation>
    <scope>NUCLEOTIDE SEQUENCE [LARGE SCALE GENOMIC DNA]</scope>
    <source>
        <strain evidence="2 3">RH2WT43</strain>
    </source>
</reference>
<evidence type="ECO:0000259" key="1">
    <source>
        <dbReference type="PROSITE" id="PS52015"/>
    </source>
</evidence>
<feature type="domain" description="TonB C-terminal" evidence="1">
    <location>
        <begin position="108"/>
        <end position="207"/>
    </location>
</feature>
<dbReference type="SUPFAM" id="SSF74653">
    <property type="entry name" value="TolA/TonB C-terminal domain"/>
    <property type="match status" value="1"/>
</dbReference>
<dbReference type="GO" id="GO:0055085">
    <property type="term" value="P:transmembrane transport"/>
    <property type="evidence" value="ECO:0007669"/>
    <property type="project" value="InterPro"/>
</dbReference>
<organism evidence="2 3">
    <name type="scientific">Dokdonella fugitiva</name>
    <dbReference type="NCBI Taxonomy" id="328517"/>
    <lineage>
        <taxon>Bacteria</taxon>
        <taxon>Pseudomonadati</taxon>
        <taxon>Pseudomonadota</taxon>
        <taxon>Gammaproteobacteria</taxon>
        <taxon>Lysobacterales</taxon>
        <taxon>Rhodanobacteraceae</taxon>
        <taxon>Dokdonella</taxon>
    </lineage>
</organism>
<protein>
    <recommendedName>
        <fullName evidence="1">TonB C-terminal domain-containing protein</fullName>
    </recommendedName>
</protein>
<keyword evidence="3" id="KW-1185">Reference proteome</keyword>
<name>A0A839F7H2_9GAMM</name>
<proteinExistence type="predicted"/>
<gene>
    <name evidence="2" type="ORF">FHW12_002388</name>
</gene>
<dbReference type="PROSITE" id="PS52015">
    <property type="entry name" value="TONB_CTD"/>
    <property type="match status" value="1"/>
</dbReference>
<dbReference type="EMBL" id="JACGXL010000003">
    <property type="protein sequence ID" value="MBA8888164.1"/>
    <property type="molecule type" value="Genomic_DNA"/>
</dbReference>
<comment type="caution">
    <text evidence="2">The sequence shown here is derived from an EMBL/GenBank/DDBJ whole genome shotgun (WGS) entry which is preliminary data.</text>
</comment>
<dbReference type="Gene3D" id="3.30.1150.10">
    <property type="match status" value="1"/>
</dbReference>
<dbReference type="Proteomes" id="UP000550401">
    <property type="component" value="Unassembled WGS sequence"/>
</dbReference>
<accession>A0A839F7H2</accession>